<dbReference type="PROSITE" id="PS00428">
    <property type="entry name" value="FTSW_RODA_SPOVE"/>
    <property type="match status" value="1"/>
</dbReference>
<evidence type="ECO:0000256" key="17">
    <source>
        <dbReference type="HAMAP-Rule" id="MF_00913"/>
    </source>
</evidence>
<feature type="transmembrane region" description="Helical" evidence="17">
    <location>
        <begin position="100"/>
        <end position="117"/>
    </location>
</feature>
<evidence type="ECO:0000256" key="8">
    <source>
        <dbReference type="ARBA" id="ARBA00022692"/>
    </source>
</evidence>
<feature type="transmembrane region" description="Helical" evidence="17">
    <location>
        <begin position="74"/>
        <end position="94"/>
    </location>
</feature>
<gene>
    <name evidence="17" type="primary">ftsW</name>
    <name evidence="18" type="ORF">SAMN05660691_01866</name>
</gene>
<dbReference type="STRING" id="173990.SAMN05660691_01866"/>
<dbReference type="GO" id="GO:0015648">
    <property type="term" value="F:lipid-linked peptidoglycan transporter activity"/>
    <property type="evidence" value="ECO:0007669"/>
    <property type="project" value="TreeGrafter"/>
</dbReference>
<evidence type="ECO:0000256" key="14">
    <source>
        <dbReference type="ARBA" id="ARBA00023316"/>
    </source>
</evidence>
<keyword evidence="11 17" id="KW-1133">Transmembrane helix</keyword>
<evidence type="ECO:0000256" key="16">
    <source>
        <dbReference type="ARBA" id="ARBA00049902"/>
    </source>
</evidence>
<dbReference type="EMBL" id="FNXF01000005">
    <property type="protein sequence ID" value="SEH86197.1"/>
    <property type="molecule type" value="Genomic_DNA"/>
</dbReference>
<evidence type="ECO:0000256" key="4">
    <source>
        <dbReference type="ARBA" id="ARBA00022519"/>
    </source>
</evidence>
<sequence length="403" mass="44296">MKQLALDTLKTQLQNPLHIITNWWNADDGAAYDKLFLTLLLLILAVGVVMVTSASVPVAARLHGNELHFTIRHLVYLGLGFSAALVVINIPVQWWHNSNMLLLFTGLALLIAVLLFGRNVNGSTRWLAIGPIGLQSAEPAKLFFFVYLSSYLVRRHEEVRENLKGFLKPLLVLFAFAVLLLMQPDLGTVIVMFATAVALLFLAGAKLWQFFGLIFTGLMAIGVLIIYSEYRWKRVTAFLDPWADPFGSGYQLTQSLMAFGRGGWFGQGLGNSIQKLEYLPEAHTDFILAVIAEETGFIGVTLLLALIFMLVYRALWIGQRALAKNMSFHGFLAYALAIWIGFQSAVNIGVATGALPTKGLTLPFVSSGGSSLIIMLATAALLLRIDFEVRLKGKHAISGGRND</sequence>
<evidence type="ECO:0000256" key="3">
    <source>
        <dbReference type="ARBA" id="ARBA00022475"/>
    </source>
</evidence>
<evidence type="ECO:0000256" key="15">
    <source>
        <dbReference type="ARBA" id="ARBA00038053"/>
    </source>
</evidence>
<dbReference type="GO" id="GO:0071555">
    <property type="term" value="P:cell wall organization"/>
    <property type="evidence" value="ECO:0007669"/>
    <property type="project" value="UniProtKB-KW"/>
</dbReference>
<evidence type="ECO:0000256" key="7">
    <source>
        <dbReference type="ARBA" id="ARBA00022679"/>
    </source>
</evidence>
<comment type="pathway">
    <text evidence="2 17">Cell wall biogenesis; peptidoglycan biosynthesis.</text>
</comment>
<feature type="transmembrane region" description="Helical" evidence="17">
    <location>
        <begin position="165"/>
        <end position="182"/>
    </location>
</feature>
<dbReference type="AlphaFoldDB" id="A0A1H6LMS4"/>
<protein>
    <recommendedName>
        <fullName evidence="17">Probable peptidoglycan glycosyltransferase FtsW</fullName>
        <shortName evidence="17">PGT</shortName>
        <ecNumber evidence="17">2.4.99.28</ecNumber>
    </recommendedName>
    <alternativeName>
        <fullName evidence="17">Cell division protein FtsW</fullName>
    </alternativeName>
    <alternativeName>
        <fullName evidence="17">Cell wall polymerase</fullName>
    </alternativeName>
    <alternativeName>
        <fullName evidence="17">Peptidoglycan polymerase</fullName>
        <shortName evidence="17">PG polymerase</shortName>
    </alternativeName>
</protein>
<evidence type="ECO:0000256" key="9">
    <source>
        <dbReference type="ARBA" id="ARBA00022960"/>
    </source>
</evidence>
<evidence type="ECO:0000256" key="12">
    <source>
        <dbReference type="ARBA" id="ARBA00023136"/>
    </source>
</evidence>
<evidence type="ECO:0000256" key="11">
    <source>
        <dbReference type="ARBA" id="ARBA00022989"/>
    </source>
</evidence>
<organism evidence="18 19">
    <name type="scientific">Rheinheimera pacifica</name>
    <dbReference type="NCBI Taxonomy" id="173990"/>
    <lineage>
        <taxon>Bacteria</taxon>
        <taxon>Pseudomonadati</taxon>
        <taxon>Pseudomonadota</taxon>
        <taxon>Gammaproteobacteria</taxon>
        <taxon>Chromatiales</taxon>
        <taxon>Chromatiaceae</taxon>
        <taxon>Rheinheimera</taxon>
    </lineage>
</organism>
<proteinExistence type="inferred from homology"/>
<accession>A0A1H6LMS4</accession>
<keyword evidence="14 17" id="KW-0961">Cell wall biogenesis/degradation</keyword>
<feature type="transmembrane region" description="Helical" evidence="17">
    <location>
        <begin position="331"/>
        <end position="355"/>
    </location>
</feature>
<dbReference type="GO" id="GO:0008360">
    <property type="term" value="P:regulation of cell shape"/>
    <property type="evidence" value="ECO:0007669"/>
    <property type="project" value="UniProtKB-KW"/>
</dbReference>
<feature type="transmembrane region" description="Helical" evidence="17">
    <location>
        <begin position="286"/>
        <end position="311"/>
    </location>
</feature>
<evidence type="ECO:0000256" key="1">
    <source>
        <dbReference type="ARBA" id="ARBA00004651"/>
    </source>
</evidence>
<dbReference type="Proteomes" id="UP000199371">
    <property type="component" value="Unassembled WGS sequence"/>
</dbReference>
<evidence type="ECO:0000256" key="10">
    <source>
        <dbReference type="ARBA" id="ARBA00022984"/>
    </source>
</evidence>
<dbReference type="NCBIfam" id="TIGR02614">
    <property type="entry name" value="ftsW"/>
    <property type="match status" value="1"/>
</dbReference>
<keyword evidence="13 17" id="KW-0131">Cell cycle</keyword>
<dbReference type="RefSeq" id="WP_092792587.1">
    <property type="nucleotide sequence ID" value="NZ_FNXF01000005.1"/>
</dbReference>
<dbReference type="InterPro" id="IPR018365">
    <property type="entry name" value="Cell_cycle_FtsW-rel_CS"/>
</dbReference>
<evidence type="ECO:0000256" key="2">
    <source>
        <dbReference type="ARBA" id="ARBA00004752"/>
    </source>
</evidence>
<feature type="transmembrane region" description="Helical" evidence="17">
    <location>
        <begin position="188"/>
        <end position="205"/>
    </location>
</feature>
<reference evidence="19" key="1">
    <citation type="submission" date="2016-10" db="EMBL/GenBank/DDBJ databases">
        <authorList>
            <person name="Varghese N."/>
            <person name="Submissions S."/>
        </authorList>
    </citation>
    <scope>NUCLEOTIDE SEQUENCE [LARGE SCALE GENOMIC DNA]</scope>
    <source>
        <strain evidence="19">DSM 17616</strain>
    </source>
</reference>
<dbReference type="PANTHER" id="PTHR30474">
    <property type="entry name" value="CELL CYCLE PROTEIN"/>
    <property type="match status" value="1"/>
</dbReference>
<keyword evidence="5 17" id="KW-0132">Cell division</keyword>
<dbReference type="EC" id="2.4.99.28" evidence="17"/>
<evidence type="ECO:0000313" key="18">
    <source>
        <dbReference type="EMBL" id="SEH86197.1"/>
    </source>
</evidence>
<name>A0A1H6LMS4_9GAMM</name>
<dbReference type="GO" id="GO:0005886">
    <property type="term" value="C:plasma membrane"/>
    <property type="evidence" value="ECO:0007669"/>
    <property type="project" value="UniProtKB-SubCell"/>
</dbReference>
<dbReference type="GO" id="GO:0043093">
    <property type="term" value="P:FtsZ-dependent cytokinesis"/>
    <property type="evidence" value="ECO:0007669"/>
    <property type="project" value="UniProtKB-UniRule"/>
</dbReference>
<dbReference type="InterPro" id="IPR001182">
    <property type="entry name" value="FtsW/RodA"/>
</dbReference>
<feature type="transmembrane region" description="Helical" evidence="17">
    <location>
        <begin position="35"/>
        <end position="62"/>
    </location>
</feature>
<dbReference type="InterPro" id="IPR013437">
    <property type="entry name" value="FtsW"/>
</dbReference>
<dbReference type="Pfam" id="PF01098">
    <property type="entry name" value="FTSW_RODA_SPOVE"/>
    <property type="match status" value="1"/>
</dbReference>
<dbReference type="GO" id="GO:0008955">
    <property type="term" value="F:peptidoglycan glycosyltransferase activity"/>
    <property type="evidence" value="ECO:0007669"/>
    <property type="project" value="UniProtKB-UniRule"/>
</dbReference>
<keyword evidence="4 17" id="KW-0997">Cell inner membrane</keyword>
<keyword evidence="19" id="KW-1185">Reference proteome</keyword>
<keyword evidence="6 17" id="KW-0328">Glycosyltransferase</keyword>
<dbReference type="UniPathway" id="UPA00219"/>
<feature type="transmembrane region" description="Helical" evidence="17">
    <location>
        <begin position="210"/>
        <end position="228"/>
    </location>
</feature>
<dbReference type="GO" id="GO:0009252">
    <property type="term" value="P:peptidoglycan biosynthetic process"/>
    <property type="evidence" value="ECO:0007669"/>
    <property type="project" value="UniProtKB-UniRule"/>
</dbReference>
<evidence type="ECO:0000313" key="19">
    <source>
        <dbReference type="Proteomes" id="UP000199371"/>
    </source>
</evidence>
<keyword evidence="9 17" id="KW-0133">Cell shape</keyword>
<feature type="transmembrane region" description="Helical" evidence="17">
    <location>
        <begin position="361"/>
        <end position="383"/>
    </location>
</feature>
<dbReference type="OrthoDB" id="9768187at2"/>
<dbReference type="GO" id="GO:0032153">
    <property type="term" value="C:cell division site"/>
    <property type="evidence" value="ECO:0007669"/>
    <property type="project" value="UniProtKB-UniRule"/>
</dbReference>
<evidence type="ECO:0000256" key="13">
    <source>
        <dbReference type="ARBA" id="ARBA00023306"/>
    </source>
</evidence>
<comment type="function">
    <text evidence="17">Peptidoglycan polymerase that is essential for cell division.</text>
</comment>
<keyword evidence="12 17" id="KW-0472">Membrane</keyword>
<evidence type="ECO:0000256" key="6">
    <source>
        <dbReference type="ARBA" id="ARBA00022676"/>
    </source>
</evidence>
<dbReference type="HAMAP" id="MF_00913">
    <property type="entry name" value="PGT_FtsW_proteobact"/>
    <property type="match status" value="1"/>
</dbReference>
<dbReference type="PANTHER" id="PTHR30474:SF2">
    <property type="entry name" value="PEPTIDOGLYCAN GLYCOSYLTRANSFERASE FTSW-RELATED"/>
    <property type="match status" value="1"/>
</dbReference>
<keyword evidence="8 17" id="KW-0812">Transmembrane</keyword>
<keyword evidence="7 17" id="KW-0808">Transferase</keyword>
<keyword evidence="10 17" id="KW-0573">Peptidoglycan synthesis</keyword>
<keyword evidence="3 17" id="KW-1003">Cell membrane</keyword>
<comment type="similarity">
    <text evidence="15 17">Belongs to the SEDS family. FtsW subfamily.</text>
</comment>
<comment type="catalytic activity">
    <reaction evidence="16 17">
        <text>[GlcNAc-(1-&gt;4)-Mur2Ac(oyl-L-Ala-gamma-D-Glu-L-Lys-D-Ala-D-Ala)](n)-di-trans,octa-cis-undecaprenyl diphosphate + beta-D-GlcNAc-(1-&gt;4)-Mur2Ac(oyl-L-Ala-gamma-D-Glu-L-Lys-D-Ala-D-Ala)-di-trans,octa-cis-undecaprenyl diphosphate = [GlcNAc-(1-&gt;4)-Mur2Ac(oyl-L-Ala-gamma-D-Glu-L-Lys-D-Ala-D-Ala)](n+1)-di-trans,octa-cis-undecaprenyl diphosphate + di-trans,octa-cis-undecaprenyl diphosphate + H(+)</text>
        <dbReference type="Rhea" id="RHEA:23708"/>
        <dbReference type="Rhea" id="RHEA-COMP:9602"/>
        <dbReference type="Rhea" id="RHEA-COMP:9603"/>
        <dbReference type="ChEBI" id="CHEBI:15378"/>
        <dbReference type="ChEBI" id="CHEBI:58405"/>
        <dbReference type="ChEBI" id="CHEBI:60033"/>
        <dbReference type="ChEBI" id="CHEBI:78435"/>
        <dbReference type="EC" id="2.4.99.28"/>
    </reaction>
</comment>
<comment type="subcellular location">
    <subcellularLocation>
        <location evidence="17">Cell inner membrane</location>
        <topology evidence="17">Multi-pass membrane protein</topology>
    </subcellularLocation>
    <subcellularLocation>
        <location evidence="1">Cell membrane</location>
        <topology evidence="1">Multi-pass membrane protein</topology>
    </subcellularLocation>
    <text evidence="17">Localizes to the division septum.</text>
</comment>
<evidence type="ECO:0000256" key="5">
    <source>
        <dbReference type="ARBA" id="ARBA00022618"/>
    </source>
</evidence>